<dbReference type="InterPro" id="IPR002104">
    <property type="entry name" value="Integrase_catalytic"/>
</dbReference>
<dbReference type="PANTHER" id="PTHR30629:SF2">
    <property type="entry name" value="PROPHAGE INTEGRASE INTS-RELATED"/>
    <property type="match status" value="1"/>
</dbReference>
<evidence type="ECO:0000259" key="5">
    <source>
        <dbReference type="PROSITE" id="PS51898"/>
    </source>
</evidence>
<evidence type="ECO:0000256" key="1">
    <source>
        <dbReference type="ARBA" id="ARBA00008857"/>
    </source>
</evidence>
<sequence length="433" mass="48665">MLTDKEVRNAAPRDKPYKISDSGGLYLYVSKTGSKTWRMKYRLFGKEGLLTFGPYPEVRLTEARDKRDDARRKLRENIDPSGARKKAKEAAEREKAEAAKQVAFEVAARAWFELQKPRWAPVHANDVITSLERDVFPSLGAKALVSIDAPAVLKTLRLVEARGSIETAKRLRQRISAVFSYAISEGVVTHDPAAVVGKALKPLPKKGKQPSITDPDEAREVLIAAEGSGADPVTKLASRFLALTQARPGMVRFAEWSEFEGIDWEGEAFGPFMPLWRVPAQRMKLVADLKGEDEFEHLVPLCWQAVEVLRAIRRMSGRGRLVFPGQRHSHRPISENAIGYLYNRVGFFGRHVPHGWRAAFSTTMNAIAVKQKRMADPAIIELMLAHVPENQVKAAYDRAGHMERRRELAQEWADMLMKGMRPANELLDGPRRG</sequence>
<dbReference type="PANTHER" id="PTHR30629">
    <property type="entry name" value="PROPHAGE INTEGRASE"/>
    <property type="match status" value="1"/>
</dbReference>
<feature type="compositionally biased region" description="Basic and acidic residues" evidence="4">
    <location>
        <begin position="64"/>
        <end position="78"/>
    </location>
</feature>
<feature type="region of interest" description="Disordered" evidence="4">
    <location>
        <begin position="64"/>
        <end position="92"/>
    </location>
</feature>
<dbReference type="GO" id="GO:0006310">
    <property type="term" value="P:DNA recombination"/>
    <property type="evidence" value="ECO:0007669"/>
    <property type="project" value="InterPro"/>
</dbReference>
<dbReference type="Pfam" id="PF22022">
    <property type="entry name" value="Phage_int_M"/>
    <property type="match status" value="1"/>
</dbReference>
<evidence type="ECO:0000313" key="7">
    <source>
        <dbReference type="Proteomes" id="UP000052268"/>
    </source>
</evidence>
<accession>A0A0J7XPE6</accession>
<dbReference type="Proteomes" id="UP000052268">
    <property type="component" value="Unassembled WGS sequence"/>
</dbReference>
<dbReference type="GO" id="GO:0003677">
    <property type="term" value="F:DNA binding"/>
    <property type="evidence" value="ECO:0007669"/>
    <property type="project" value="UniProtKB-KW"/>
</dbReference>
<proteinExistence type="inferred from homology"/>
<comment type="caution">
    <text evidence="6">The sequence shown here is derived from an EMBL/GenBank/DDBJ whole genome shotgun (WGS) entry which is preliminary data.</text>
</comment>
<evidence type="ECO:0000313" key="6">
    <source>
        <dbReference type="EMBL" id="KMS53527.1"/>
    </source>
</evidence>
<gene>
    <name evidence="6" type="ORF">V474_22720</name>
</gene>
<dbReference type="SUPFAM" id="SSF56349">
    <property type="entry name" value="DNA breaking-rejoining enzymes"/>
    <property type="match status" value="1"/>
</dbReference>
<dbReference type="CDD" id="cd00801">
    <property type="entry name" value="INT_P4_C"/>
    <property type="match status" value="1"/>
</dbReference>
<dbReference type="Pfam" id="PF13356">
    <property type="entry name" value="Arm-DNA-bind_3"/>
    <property type="match status" value="1"/>
</dbReference>
<dbReference type="InterPro" id="IPR050808">
    <property type="entry name" value="Phage_Integrase"/>
</dbReference>
<dbReference type="PROSITE" id="PS51898">
    <property type="entry name" value="TYR_RECOMBINASE"/>
    <property type="match status" value="1"/>
</dbReference>
<reference evidence="6 7" key="1">
    <citation type="journal article" date="2015" name="G3 (Bethesda)">
        <title>Insights into Ongoing Evolution of the Hexachlorocyclohexane Catabolic Pathway from Comparative Genomics of Ten Sphingomonadaceae Strains.</title>
        <authorList>
            <person name="Pearce S.L."/>
            <person name="Oakeshott J.G."/>
            <person name="Pandey G."/>
        </authorList>
    </citation>
    <scope>NUCLEOTIDE SEQUENCE [LARGE SCALE GENOMIC DNA]</scope>
    <source>
        <strain evidence="6 7">LL02</strain>
    </source>
</reference>
<feature type="domain" description="Tyr recombinase" evidence="5">
    <location>
        <begin position="208"/>
        <end position="410"/>
    </location>
</feature>
<evidence type="ECO:0000256" key="2">
    <source>
        <dbReference type="ARBA" id="ARBA00022908"/>
    </source>
</evidence>
<keyword evidence="2" id="KW-0229">DNA integration</keyword>
<dbReference type="InterPro" id="IPR010998">
    <property type="entry name" value="Integrase_recombinase_N"/>
</dbReference>
<dbReference type="PATRIC" id="fig|1114963.3.peg.3383"/>
<dbReference type="AlphaFoldDB" id="A0A0J7XPE6"/>
<dbReference type="InterPro" id="IPR011010">
    <property type="entry name" value="DNA_brk_join_enz"/>
</dbReference>
<keyword evidence="7" id="KW-1185">Reference proteome</keyword>
<name>A0A0J7XPE6_9SPHN</name>
<dbReference type="Gene3D" id="1.10.150.130">
    <property type="match status" value="1"/>
</dbReference>
<dbReference type="EMBL" id="JACU01000007">
    <property type="protein sequence ID" value="KMS53527.1"/>
    <property type="molecule type" value="Genomic_DNA"/>
</dbReference>
<dbReference type="OrthoDB" id="7388552at2"/>
<protein>
    <submittedName>
        <fullName evidence="6">Integrase</fullName>
    </submittedName>
</protein>
<comment type="similarity">
    <text evidence="1">Belongs to the 'phage' integrase family.</text>
</comment>
<dbReference type="InterPro" id="IPR025166">
    <property type="entry name" value="Integrase_DNA_bind_dom"/>
</dbReference>
<evidence type="ECO:0000256" key="3">
    <source>
        <dbReference type="ARBA" id="ARBA00023125"/>
    </source>
</evidence>
<organism evidence="6 7">
    <name type="scientific">Novosphingobium barchaimii LL02</name>
    <dbReference type="NCBI Taxonomy" id="1114963"/>
    <lineage>
        <taxon>Bacteria</taxon>
        <taxon>Pseudomonadati</taxon>
        <taxon>Pseudomonadota</taxon>
        <taxon>Alphaproteobacteria</taxon>
        <taxon>Sphingomonadales</taxon>
        <taxon>Sphingomonadaceae</taxon>
        <taxon>Novosphingobium</taxon>
    </lineage>
</organism>
<dbReference type="InterPro" id="IPR038488">
    <property type="entry name" value="Integrase_DNA-bd_sf"/>
</dbReference>
<keyword evidence="3" id="KW-0238">DNA-binding</keyword>
<evidence type="ECO:0000256" key="4">
    <source>
        <dbReference type="SAM" id="MobiDB-lite"/>
    </source>
</evidence>
<dbReference type="RefSeq" id="WP_059152467.1">
    <property type="nucleotide sequence ID" value="NZ_KQ130455.1"/>
</dbReference>
<dbReference type="Gene3D" id="3.30.160.390">
    <property type="entry name" value="Integrase, DNA-binding domain"/>
    <property type="match status" value="1"/>
</dbReference>
<dbReference type="GO" id="GO:0015074">
    <property type="term" value="P:DNA integration"/>
    <property type="evidence" value="ECO:0007669"/>
    <property type="project" value="UniProtKB-KW"/>
</dbReference>
<dbReference type="InterPro" id="IPR053876">
    <property type="entry name" value="Phage_int_M"/>
</dbReference>